<dbReference type="Proteomes" id="UP001168821">
    <property type="component" value="Unassembled WGS sequence"/>
</dbReference>
<dbReference type="InterPro" id="IPR036691">
    <property type="entry name" value="Endo/exonu/phosph_ase_sf"/>
</dbReference>
<sequence>MGLIEIIQTNTDPGKAATTLIYKSIEESKIARVITAEPQKSLVTGNKWITDENRDAAVYIAIWYLIKNYESNNKRFTFVETRKIVYYSCYISPNTNNHDFEEYPNRLKISIKKHKKVVFARDLNAKSRVWGSKERDKRGRILLDWMAEMNLIIHNKARDPNFISQEGSSHIDLLTTTEKIGNQVKNWRITDHRRRKPKQTWQYLLQYFM</sequence>
<gene>
    <name evidence="2" type="ORF">Zmor_011059</name>
</gene>
<evidence type="ECO:0000313" key="3">
    <source>
        <dbReference type="Proteomes" id="UP001168821"/>
    </source>
</evidence>
<dbReference type="Gene3D" id="3.60.10.10">
    <property type="entry name" value="Endonuclease/exonuclease/phosphatase"/>
    <property type="match status" value="1"/>
</dbReference>
<keyword evidence="3" id="KW-1185">Reference proteome</keyword>
<dbReference type="InterPro" id="IPR005135">
    <property type="entry name" value="Endo/exonuclease/phosphatase"/>
</dbReference>
<protein>
    <recommendedName>
        <fullName evidence="1">Endonuclease/exonuclease/phosphatase domain-containing protein</fullName>
    </recommendedName>
</protein>
<dbReference type="EMBL" id="JALNTZ010000003">
    <property type="protein sequence ID" value="KAJ3659369.1"/>
    <property type="molecule type" value="Genomic_DNA"/>
</dbReference>
<dbReference type="SUPFAM" id="SSF56219">
    <property type="entry name" value="DNase I-like"/>
    <property type="match status" value="1"/>
</dbReference>
<dbReference type="GO" id="GO:0003824">
    <property type="term" value="F:catalytic activity"/>
    <property type="evidence" value="ECO:0007669"/>
    <property type="project" value="InterPro"/>
</dbReference>
<comment type="caution">
    <text evidence="2">The sequence shown here is derived from an EMBL/GenBank/DDBJ whole genome shotgun (WGS) entry which is preliminary data.</text>
</comment>
<reference evidence="2" key="1">
    <citation type="journal article" date="2023" name="G3 (Bethesda)">
        <title>Whole genome assemblies of Zophobas morio and Tenebrio molitor.</title>
        <authorList>
            <person name="Kaur S."/>
            <person name="Stinson S.A."/>
            <person name="diCenzo G.C."/>
        </authorList>
    </citation>
    <scope>NUCLEOTIDE SEQUENCE</scope>
    <source>
        <strain evidence="2">QUZm001</strain>
    </source>
</reference>
<evidence type="ECO:0000259" key="1">
    <source>
        <dbReference type="Pfam" id="PF14529"/>
    </source>
</evidence>
<dbReference type="AlphaFoldDB" id="A0AA38IUA6"/>
<evidence type="ECO:0000313" key="2">
    <source>
        <dbReference type="EMBL" id="KAJ3659369.1"/>
    </source>
</evidence>
<feature type="domain" description="Endonuclease/exonuclease/phosphatase" evidence="1">
    <location>
        <begin position="85"/>
        <end position="189"/>
    </location>
</feature>
<proteinExistence type="predicted"/>
<accession>A0AA38IUA6</accession>
<organism evidence="2 3">
    <name type="scientific">Zophobas morio</name>
    <dbReference type="NCBI Taxonomy" id="2755281"/>
    <lineage>
        <taxon>Eukaryota</taxon>
        <taxon>Metazoa</taxon>
        <taxon>Ecdysozoa</taxon>
        <taxon>Arthropoda</taxon>
        <taxon>Hexapoda</taxon>
        <taxon>Insecta</taxon>
        <taxon>Pterygota</taxon>
        <taxon>Neoptera</taxon>
        <taxon>Endopterygota</taxon>
        <taxon>Coleoptera</taxon>
        <taxon>Polyphaga</taxon>
        <taxon>Cucujiformia</taxon>
        <taxon>Tenebrionidae</taxon>
        <taxon>Zophobas</taxon>
    </lineage>
</organism>
<name>A0AA38IUA6_9CUCU</name>
<dbReference type="Pfam" id="PF14529">
    <property type="entry name" value="Exo_endo_phos_2"/>
    <property type="match status" value="1"/>
</dbReference>